<dbReference type="InterPro" id="IPR051310">
    <property type="entry name" value="MCP_chemotaxis"/>
</dbReference>
<dbReference type="PROSITE" id="PS50885">
    <property type="entry name" value="HAMP"/>
    <property type="match status" value="2"/>
</dbReference>
<reference evidence="8 9" key="1">
    <citation type="submission" date="2017-08" db="EMBL/GenBank/DDBJ databases">
        <title>Infants hospitalized years apart are colonized by the same room-sourced microbial strains.</title>
        <authorList>
            <person name="Brooks B."/>
            <person name="Olm M.R."/>
            <person name="Firek B.A."/>
            <person name="Baker R."/>
            <person name="Thomas B.C."/>
            <person name="Morowitz M.J."/>
            <person name="Banfield J.F."/>
        </authorList>
    </citation>
    <scope>NUCLEOTIDE SEQUENCE [LARGE SCALE GENOMIC DNA]</scope>
    <source>
        <strain evidence="8">S2_009_000_R2_73</strain>
    </source>
</reference>
<comment type="caution">
    <text evidence="8">The sequence shown here is derived from an EMBL/GenBank/DDBJ whole genome shotgun (WGS) entry which is preliminary data.</text>
</comment>
<feature type="domain" description="HAMP" evidence="7">
    <location>
        <begin position="208"/>
        <end position="261"/>
    </location>
</feature>
<dbReference type="GO" id="GO:0007165">
    <property type="term" value="P:signal transduction"/>
    <property type="evidence" value="ECO:0007669"/>
    <property type="project" value="UniProtKB-KW"/>
</dbReference>
<dbReference type="Proteomes" id="UP000249769">
    <property type="component" value="Unassembled WGS sequence"/>
</dbReference>
<gene>
    <name evidence="8" type="ORF">DI595_07515</name>
</gene>
<evidence type="ECO:0000256" key="5">
    <source>
        <dbReference type="SAM" id="Phobius"/>
    </source>
</evidence>
<dbReference type="Pfam" id="PF00672">
    <property type="entry name" value="HAMP"/>
    <property type="match status" value="1"/>
</dbReference>
<dbReference type="PROSITE" id="PS50111">
    <property type="entry name" value="CHEMOTAXIS_TRANSDUC_2"/>
    <property type="match status" value="1"/>
</dbReference>
<evidence type="ECO:0000256" key="2">
    <source>
        <dbReference type="ARBA" id="ARBA00022500"/>
    </source>
</evidence>
<dbReference type="InterPro" id="IPR004089">
    <property type="entry name" value="MCPsignal_dom"/>
</dbReference>
<evidence type="ECO:0000256" key="4">
    <source>
        <dbReference type="PROSITE-ProRule" id="PRU00284"/>
    </source>
</evidence>
<comment type="subcellular location">
    <subcellularLocation>
        <location evidence="1">Membrane</location>
    </subcellularLocation>
</comment>
<dbReference type="SUPFAM" id="SSF158472">
    <property type="entry name" value="HAMP domain-like"/>
    <property type="match status" value="1"/>
</dbReference>
<dbReference type="CDD" id="cd11386">
    <property type="entry name" value="MCP_signal"/>
    <property type="match status" value="1"/>
</dbReference>
<dbReference type="SMART" id="SM00283">
    <property type="entry name" value="MA"/>
    <property type="match status" value="1"/>
</dbReference>
<dbReference type="CDD" id="cd06225">
    <property type="entry name" value="HAMP"/>
    <property type="match status" value="1"/>
</dbReference>
<dbReference type="PANTHER" id="PTHR43531:SF11">
    <property type="entry name" value="METHYL-ACCEPTING CHEMOTAXIS PROTEIN 3"/>
    <property type="match status" value="1"/>
</dbReference>
<evidence type="ECO:0000313" key="9">
    <source>
        <dbReference type="Proteomes" id="UP000249769"/>
    </source>
</evidence>
<dbReference type="SUPFAM" id="SSF58104">
    <property type="entry name" value="Methyl-accepting chemotaxis protein (MCP) signaling domain"/>
    <property type="match status" value="1"/>
</dbReference>
<dbReference type="FunFam" id="1.10.287.950:FF:000001">
    <property type="entry name" value="Methyl-accepting chemotaxis sensory transducer"/>
    <property type="match status" value="1"/>
</dbReference>
<keyword evidence="5" id="KW-0812">Transmembrane</keyword>
<keyword evidence="2" id="KW-0145">Chemotaxis</keyword>
<feature type="domain" description="Methyl-accepting transducer" evidence="6">
    <location>
        <begin position="346"/>
        <end position="575"/>
    </location>
</feature>
<dbReference type="Gene3D" id="1.10.287.950">
    <property type="entry name" value="Methyl-accepting chemotaxis protein"/>
    <property type="match status" value="1"/>
</dbReference>
<dbReference type="InterPro" id="IPR003660">
    <property type="entry name" value="HAMP_dom"/>
</dbReference>
<dbReference type="EMBL" id="QFOL01000059">
    <property type="protein sequence ID" value="PZP52093.1"/>
    <property type="molecule type" value="Genomic_DNA"/>
</dbReference>
<evidence type="ECO:0000256" key="1">
    <source>
        <dbReference type="ARBA" id="ARBA00004370"/>
    </source>
</evidence>
<organism evidence="8 9">
    <name type="scientific">Agrobacterium fabrum</name>
    <dbReference type="NCBI Taxonomy" id="1176649"/>
    <lineage>
        <taxon>Bacteria</taxon>
        <taxon>Pseudomonadati</taxon>
        <taxon>Pseudomonadota</taxon>
        <taxon>Alphaproteobacteria</taxon>
        <taxon>Hyphomicrobiales</taxon>
        <taxon>Rhizobiaceae</taxon>
        <taxon>Rhizobium/Agrobacterium group</taxon>
        <taxon>Agrobacterium</taxon>
        <taxon>Agrobacterium tumefaciens complex</taxon>
    </lineage>
</organism>
<accession>A0A2W5FAX3</accession>
<feature type="transmembrane region" description="Helical" evidence="5">
    <location>
        <begin position="183"/>
        <end position="205"/>
    </location>
</feature>
<dbReference type="Pfam" id="PF12729">
    <property type="entry name" value="4HB_MCP_1"/>
    <property type="match status" value="1"/>
</dbReference>
<protein>
    <submittedName>
        <fullName evidence="8">Methyl-accepting chemotaxis protein</fullName>
    </submittedName>
</protein>
<evidence type="ECO:0000313" key="8">
    <source>
        <dbReference type="EMBL" id="PZP52093.1"/>
    </source>
</evidence>
<keyword evidence="5" id="KW-0472">Membrane</keyword>
<name>A0A2W5FAX3_9HYPH</name>
<dbReference type="SMART" id="SM00304">
    <property type="entry name" value="HAMP"/>
    <property type="match status" value="2"/>
</dbReference>
<dbReference type="GO" id="GO:0016020">
    <property type="term" value="C:membrane"/>
    <property type="evidence" value="ECO:0007669"/>
    <property type="project" value="UniProtKB-SubCell"/>
</dbReference>
<dbReference type="PANTHER" id="PTHR43531">
    <property type="entry name" value="PROTEIN ICFG"/>
    <property type="match status" value="1"/>
</dbReference>
<sequence length="637" mass="68120">MSFFKIRILLPTLFGVTVFFSLVQGVASIRSVDEMDRQASNIVLRMERSLAIADLGDRLDDIRRNYLSVLTASTPEARNALFQRTLQYQEERAKAFEAYAAELKIPKIREKFERLNTAVAKYEAMGAELRKTLVAGDMDGATAIIARMTPVGNSAGALLKEMIEDNRQLGLSDKQAAEDAGNLALIMSLAVMLIAAAVALGAAFFSFRRISRPIADITFAMNGLAAGDKESAIPHSGRKDEIGEMAAAVAVFRDNAIERERLEHETEANRSLSERERIEHEAEKAREAEEVRFAVENLGNGLNQLSRGDMTVRLDMAFAERLDGLRGDFNESVATLQAALRSVGENARAIDAGAGEILEAAGDLSRRTEQQAASVEETAAALEEVTTAVQDSAHRAAEAGRLVERARESAEMSGEIVTRTVLAVQDIEKSANEISNIISVIDEIAFQTNLLALNAGVEAARAGDAGKGFAVVAQEVRELAQRSANAAKEIKILINRSGEQVREGVTLVGKTGEALAGIVGEVREINRHVASIAVSTREQSTGLSEISSAVNLMDQGTQKNAAMVEQTTAASGSLASQASALNTLLSQFVLQKGADHVVPAGPASVAQPSPARTMGRKIAAAFGGGRQAAAAEDWSEF</sequence>
<evidence type="ECO:0000259" key="7">
    <source>
        <dbReference type="PROSITE" id="PS50885"/>
    </source>
</evidence>
<dbReference type="GO" id="GO:0004888">
    <property type="term" value="F:transmembrane signaling receptor activity"/>
    <property type="evidence" value="ECO:0007669"/>
    <property type="project" value="InterPro"/>
</dbReference>
<evidence type="ECO:0000256" key="3">
    <source>
        <dbReference type="ARBA" id="ARBA00029447"/>
    </source>
</evidence>
<comment type="similarity">
    <text evidence="3">Belongs to the methyl-accepting chemotaxis (MCP) protein family.</text>
</comment>
<dbReference type="InterPro" id="IPR004090">
    <property type="entry name" value="Chemotax_Me-accpt_rcpt"/>
</dbReference>
<keyword evidence="4" id="KW-0807">Transducer</keyword>
<dbReference type="Gene3D" id="6.10.340.10">
    <property type="match status" value="1"/>
</dbReference>
<proteinExistence type="inferred from homology"/>
<dbReference type="PRINTS" id="PR00260">
    <property type="entry name" value="CHEMTRNSDUCR"/>
</dbReference>
<dbReference type="Pfam" id="PF00015">
    <property type="entry name" value="MCPsignal"/>
    <property type="match status" value="1"/>
</dbReference>
<feature type="domain" description="HAMP" evidence="7">
    <location>
        <begin position="289"/>
        <end position="341"/>
    </location>
</feature>
<evidence type="ECO:0000259" key="6">
    <source>
        <dbReference type="PROSITE" id="PS50111"/>
    </source>
</evidence>
<dbReference type="InterPro" id="IPR024478">
    <property type="entry name" value="HlyB_4HB_MCP"/>
</dbReference>
<dbReference type="AlphaFoldDB" id="A0A2W5FAX3"/>
<dbReference type="GO" id="GO:0006935">
    <property type="term" value="P:chemotaxis"/>
    <property type="evidence" value="ECO:0007669"/>
    <property type="project" value="UniProtKB-KW"/>
</dbReference>
<keyword evidence="5" id="KW-1133">Transmembrane helix</keyword>